<dbReference type="InterPro" id="IPR020843">
    <property type="entry name" value="ER"/>
</dbReference>
<organism evidence="3 4">
    <name type="scientific">Truepera radiovictrix (strain DSM 17093 / CIP 108686 / LMG 22925 / RQ-24)</name>
    <dbReference type="NCBI Taxonomy" id="649638"/>
    <lineage>
        <taxon>Bacteria</taxon>
        <taxon>Thermotogati</taxon>
        <taxon>Deinococcota</taxon>
        <taxon>Deinococci</taxon>
        <taxon>Trueperales</taxon>
        <taxon>Trueperaceae</taxon>
        <taxon>Truepera</taxon>
    </lineage>
</organism>
<dbReference type="SUPFAM" id="SSF50129">
    <property type="entry name" value="GroES-like"/>
    <property type="match status" value="1"/>
</dbReference>
<dbReference type="STRING" id="649638.Trad_1422"/>
<reference evidence="3 4" key="2">
    <citation type="journal article" date="2011" name="Stand. Genomic Sci.">
        <title>Complete genome sequence of Truepera radiovictrix type strain (RQ-24).</title>
        <authorList>
            <person name="Ivanova N."/>
            <person name="Rohde C."/>
            <person name="Munk C."/>
            <person name="Nolan M."/>
            <person name="Lucas S."/>
            <person name="Del Rio T.G."/>
            <person name="Tice H."/>
            <person name="Deshpande S."/>
            <person name="Cheng J.F."/>
            <person name="Tapia R."/>
            <person name="Han C."/>
            <person name="Goodwin L."/>
            <person name="Pitluck S."/>
            <person name="Liolios K."/>
            <person name="Mavromatis K."/>
            <person name="Mikhailova N."/>
            <person name="Pati A."/>
            <person name="Chen A."/>
            <person name="Palaniappan K."/>
            <person name="Land M."/>
            <person name="Hauser L."/>
            <person name="Chang Y.J."/>
            <person name="Jeffries C.D."/>
            <person name="Brambilla E."/>
            <person name="Rohde M."/>
            <person name="Goker M."/>
            <person name="Tindall B.J."/>
            <person name="Woyke T."/>
            <person name="Bristow J."/>
            <person name="Eisen J.A."/>
            <person name="Markowitz V."/>
            <person name="Hugenholtz P."/>
            <person name="Kyrpides N.C."/>
            <person name="Klenk H.P."/>
            <person name="Lapidus A."/>
        </authorList>
    </citation>
    <scope>NUCLEOTIDE SEQUENCE [LARGE SCALE GENOMIC DNA]</scope>
    <source>
        <strain evidence="4">DSM 17093 / CIP 108686 / LMG 22925 / RQ-24</strain>
    </source>
</reference>
<accession>D7CX36</accession>
<dbReference type="InterPro" id="IPR052733">
    <property type="entry name" value="Chloroplast_QOR"/>
</dbReference>
<dbReference type="Gene3D" id="3.40.50.720">
    <property type="entry name" value="NAD(P)-binding Rossmann-like Domain"/>
    <property type="match status" value="1"/>
</dbReference>
<keyword evidence="4" id="KW-1185">Reference proteome</keyword>
<dbReference type="SMART" id="SM00829">
    <property type="entry name" value="PKS_ER"/>
    <property type="match status" value="1"/>
</dbReference>
<gene>
    <name evidence="3" type="ordered locus">Trad_1422</name>
</gene>
<feature type="region of interest" description="Disordered" evidence="1">
    <location>
        <begin position="372"/>
        <end position="397"/>
    </location>
</feature>
<dbReference type="Gene3D" id="3.90.180.10">
    <property type="entry name" value="Medium-chain alcohol dehydrogenases, catalytic domain"/>
    <property type="match status" value="1"/>
</dbReference>
<evidence type="ECO:0000256" key="1">
    <source>
        <dbReference type="SAM" id="MobiDB-lite"/>
    </source>
</evidence>
<evidence type="ECO:0000313" key="4">
    <source>
        <dbReference type="Proteomes" id="UP000000379"/>
    </source>
</evidence>
<feature type="region of interest" description="Disordered" evidence="1">
    <location>
        <begin position="1"/>
        <end position="36"/>
    </location>
</feature>
<feature type="domain" description="Enoyl reductase (ER)" evidence="2">
    <location>
        <begin position="62"/>
        <end position="366"/>
    </location>
</feature>
<dbReference type="Proteomes" id="UP000000379">
    <property type="component" value="Chromosome"/>
</dbReference>
<proteinExistence type="predicted"/>
<dbReference type="CDD" id="cd08267">
    <property type="entry name" value="MDR1"/>
    <property type="match status" value="1"/>
</dbReference>
<dbReference type="KEGG" id="tra:Trad_1422"/>
<dbReference type="HOGENOM" id="CLU_026673_3_3_0"/>
<evidence type="ECO:0000313" key="3">
    <source>
        <dbReference type="EMBL" id="ADI14544.1"/>
    </source>
</evidence>
<dbReference type="Pfam" id="PF13602">
    <property type="entry name" value="ADH_zinc_N_2"/>
    <property type="match status" value="1"/>
</dbReference>
<dbReference type="InterPro" id="IPR013154">
    <property type="entry name" value="ADH-like_N"/>
</dbReference>
<dbReference type="eggNOG" id="COG0604">
    <property type="taxonomic scope" value="Bacteria"/>
</dbReference>
<dbReference type="InterPro" id="IPR036291">
    <property type="entry name" value="NAD(P)-bd_dom_sf"/>
</dbReference>
<reference evidence="4" key="1">
    <citation type="submission" date="2010-05" db="EMBL/GenBank/DDBJ databases">
        <title>The complete genome of Truepera radiovictris DSM 17093.</title>
        <authorList>
            <consortium name="US DOE Joint Genome Institute (JGI-PGF)"/>
            <person name="Lucas S."/>
            <person name="Copeland A."/>
            <person name="Lapidus A."/>
            <person name="Glavina del Rio T."/>
            <person name="Dalin E."/>
            <person name="Tice H."/>
            <person name="Bruce D."/>
            <person name="Goodwin L."/>
            <person name="Pitluck S."/>
            <person name="Kyrpides N."/>
            <person name="Mavromatis K."/>
            <person name="Ovchinnikova G."/>
            <person name="Munk A.C."/>
            <person name="Detter J.C."/>
            <person name="Han C."/>
            <person name="Tapia R."/>
            <person name="Land M."/>
            <person name="Hauser L."/>
            <person name="Markowitz V."/>
            <person name="Cheng J.-F."/>
            <person name="Hugenholtz P."/>
            <person name="Woyke T."/>
            <person name="Wu D."/>
            <person name="Tindall B."/>
            <person name="Pomrenke H.G."/>
            <person name="Brambilla E."/>
            <person name="Klenk H.-P."/>
            <person name="Eisen J.A."/>
        </authorList>
    </citation>
    <scope>NUCLEOTIDE SEQUENCE [LARGE SCALE GENOMIC DNA]</scope>
    <source>
        <strain evidence="4">DSM 17093 / CIP 108686 / LMG 22925 / RQ-24</strain>
    </source>
</reference>
<name>D7CX36_TRURR</name>
<feature type="compositionally biased region" description="Low complexity" evidence="1">
    <location>
        <begin position="372"/>
        <end position="386"/>
    </location>
</feature>
<dbReference type="SUPFAM" id="SSF51735">
    <property type="entry name" value="NAD(P)-binding Rossmann-fold domains"/>
    <property type="match status" value="1"/>
</dbReference>
<evidence type="ECO:0000259" key="2">
    <source>
        <dbReference type="SMART" id="SM00829"/>
    </source>
</evidence>
<dbReference type="EMBL" id="CP002049">
    <property type="protein sequence ID" value="ADI14544.1"/>
    <property type="molecule type" value="Genomic_DNA"/>
</dbReference>
<dbReference type="GO" id="GO:0016491">
    <property type="term" value="F:oxidoreductase activity"/>
    <property type="evidence" value="ECO:0007669"/>
    <property type="project" value="InterPro"/>
</dbReference>
<dbReference type="Pfam" id="PF08240">
    <property type="entry name" value="ADH_N"/>
    <property type="match status" value="1"/>
</dbReference>
<dbReference type="PANTHER" id="PTHR44013">
    <property type="entry name" value="ZINC-TYPE ALCOHOL DEHYDROGENASE-LIKE PROTEIN C16A3.02C"/>
    <property type="match status" value="1"/>
</dbReference>
<protein>
    <submittedName>
        <fullName evidence="3">Alcohol dehydrogenase zinc-binding domain protein</fullName>
    </submittedName>
</protein>
<sequence>MASRRTLSRPLGATNKVNATPLLSPRAPEMPPDRAVPRTLEADTSRATLPATMKTIVRERYGSAEVLELKDIPVPHVGAGEVLVRVAAAGLGRGVWHLMRGRPYLARLAYGIRKPKNAQLGLELAGTVARVGEGVVGFAPGDRVFGFARGAFAEYAAARADKLAHLPEGIPFEVAAAVPDSGVTALQALRDHGRVRPGERVLVLGASGGVGTFAVPLAKHFGATVTGAASAAKLDLVRELGADDVRDYAETDLGGPYDLVLAVGGSLPLGQLRRLLAERGTLVIVGGESRTMMRRLLGAALKAPFVRRRRIVTLVASENRRDLATLLGLLSAGALRPTLDSVRPITRLPEAMRDLEAGRVCGKVILEVAPPSAAAPHSHSPAHTAPRTAPADPSAGP</sequence>
<dbReference type="InterPro" id="IPR011032">
    <property type="entry name" value="GroES-like_sf"/>
</dbReference>
<dbReference type="AlphaFoldDB" id="D7CX36"/>
<dbReference type="PANTHER" id="PTHR44013:SF1">
    <property type="entry name" value="ZINC-TYPE ALCOHOL DEHYDROGENASE-LIKE PROTEIN C16A3.02C"/>
    <property type="match status" value="1"/>
</dbReference>